<comment type="caution">
    <text evidence="1">The sequence shown here is derived from an EMBL/GenBank/DDBJ whole genome shotgun (WGS) entry which is preliminary data.</text>
</comment>
<accession>A0A7J7GV00</accession>
<protein>
    <submittedName>
        <fullName evidence="1">Uncharacterized protein</fullName>
    </submittedName>
</protein>
<evidence type="ECO:0000313" key="1">
    <source>
        <dbReference type="EMBL" id="KAF5943238.1"/>
    </source>
</evidence>
<reference evidence="1 2" key="2">
    <citation type="submission" date="2020-07" db="EMBL/GenBank/DDBJ databases">
        <title>Genome assembly of wild tea tree DASZ reveals pedigree and selection history of tea varieties.</title>
        <authorList>
            <person name="Zhang W."/>
        </authorList>
    </citation>
    <scope>NUCLEOTIDE SEQUENCE [LARGE SCALE GENOMIC DNA]</scope>
    <source>
        <strain evidence="2">cv. G240</strain>
        <tissue evidence="1">Leaf</tissue>
    </source>
</reference>
<proteinExistence type="predicted"/>
<organism evidence="1 2">
    <name type="scientific">Camellia sinensis</name>
    <name type="common">Tea plant</name>
    <name type="synonym">Thea sinensis</name>
    <dbReference type="NCBI Taxonomy" id="4442"/>
    <lineage>
        <taxon>Eukaryota</taxon>
        <taxon>Viridiplantae</taxon>
        <taxon>Streptophyta</taxon>
        <taxon>Embryophyta</taxon>
        <taxon>Tracheophyta</taxon>
        <taxon>Spermatophyta</taxon>
        <taxon>Magnoliopsida</taxon>
        <taxon>eudicotyledons</taxon>
        <taxon>Gunneridae</taxon>
        <taxon>Pentapetalae</taxon>
        <taxon>asterids</taxon>
        <taxon>Ericales</taxon>
        <taxon>Theaceae</taxon>
        <taxon>Camellia</taxon>
    </lineage>
</organism>
<keyword evidence="2" id="KW-1185">Reference proteome</keyword>
<dbReference type="Proteomes" id="UP000593564">
    <property type="component" value="Unassembled WGS sequence"/>
</dbReference>
<gene>
    <name evidence="1" type="ORF">HYC85_020880</name>
</gene>
<dbReference type="AlphaFoldDB" id="A0A7J7GV00"/>
<evidence type="ECO:0000313" key="2">
    <source>
        <dbReference type="Proteomes" id="UP000593564"/>
    </source>
</evidence>
<name>A0A7J7GV00_CAMSI</name>
<reference evidence="2" key="1">
    <citation type="journal article" date="2020" name="Nat. Commun.">
        <title>Genome assembly of wild tea tree DASZ reveals pedigree and selection history of tea varieties.</title>
        <authorList>
            <person name="Zhang W."/>
            <person name="Zhang Y."/>
            <person name="Qiu H."/>
            <person name="Guo Y."/>
            <person name="Wan H."/>
            <person name="Zhang X."/>
            <person name="Scossa F."/>
            <person name="Alseekh S."/>
            <person name="Zhang Q."/>
            <person name="Wang P."/>
            <person name="Xu L."/>
            <person name="Schmidt M.H."/>
            <person name="Jia X."/>
            <person name="Li D."/>
            <person name="Zhu A."/>
            <person name="Guo F."/>
            <person name="Chen W."/>
            <person name="Ni D."/>
            <person name="Usadel B."/>
            <person name="Fernie A.R."/>
            <person name="Wen W."/>
        </authorList>
    </citation>
    <scope>NUCLEOTIDE SEQUENCE [LARGE SCALE GENOMIC DNA]</scope>
    <source>
        <strain evidence="2">cv. G240</strain>
    </source>
</reference>
<dbReference type="EMBL" id="JACBKZ010000009">
    <property type="protein sequence ID" value="KAF5943238.1"/>
    <property type="molecule type" value="Genomic_DNA"/>
</dbReference>
<sequence length="101" mass="11471">MSESTISLASFQKQHSIYTKPEVRLCGRLVPCGIKLKGWWWRHVVALNLRCGFMNFVSVLQQSICEERGVKVILGCNLDGLNPSNLNPVRIFLGWARTQPK</sequence>